<organism evidence="1 2">
    <name type="scientific">Clostridium porci</name>
    <dbReference type="NCBI Taxonomy" id="2605778"/>
    <lineage>
        <taxon>Bacteria</taxon>
        <taxon>Bacillati</taxon>
        <taxon>Bacillota</taxon>
        <taxon>Clostridia</taxon>
        <taxon>Eubacteriales</taxon>
        <taxon>Clostridiaceae</taxon>
        <taxon>Clostridium</taxon>
    </lineage>
</organism>
<reference evidence="1 2" key="1">
    <citation type="submission" date="2019-08" db="EMBL/GenBank/DDBJ databases">
        <title>In-depth cultivation of the pig gut microbiome towards novel bacterial diversity and tailored functional studies.</title>
        <authorList>
            <person name="Wylensek D."/>
            <person name="Hitch T.C.A."/>
            <person name="Clavel T."/>
        </authorList>
    </citation>
    <scope>NUCLEOTIDE SEQUENCE [LARGE SCALE GENOMIC DNA]</scope>
    <source>
        <strain evidence="1 2">WCA-389-WT-23D1</strain>
    </source>
</reference>
<dbReference type="Proteomes" id="UP000429958">
    <property type="component" value="Unassembled WGS sequence"/>
</dbReference>
<evidence type="ECO:0000313" key="2">
    <source>
        <dbReference type="Proteomes" id="UP000429958"/>
    </source>
</evidence>
<dbReference type="RefSeq" id="WP_154471959.1">
    <property type="nucleotide sequence ID" value="NZ_VUMD01000006.1"/>
</dbReference>
<name>A0A7X2NKT1_9CLOT</name>
<protein>
    <submittedName>
        <fullName evidence="1">Uncharacterized protein</fullName>
    </submittedName>
</protein>
<sequence>MRLETMTKNLTPHSCYNIGFLNAEGNEDETQFDVKNNPAAELKECWEAFCKENQCDPDSVLYVEADAELSQTQVERVDEVYEKTLEYCRALTKDTDLPWDMAYLGPIADMAAEILAKQGFTVHFPTITEEIGHRKVSDFFEIE</sequence>
<dbReference type="AlphaFoldDB" id="A0A7X2NKT1"/>
<dbReference type="EMBL" id="VUMD01000006">
    <property type="protein sequence ID" value="MSS36515.1"/>
    <property type="molecule type" value="Genomic_DNA"/>
</dbReference>
<gene>
    <name evidence="1" type="ORF">FYJ39_08015</name>
</gene>
<keyword evidence="2" id="KW-1185">Reference proteome</keyword>
<evidence type="ECO:0000313" key="1">
    <source>
        <dbReference type="EMBL" id="MSS36515.1"/>
    </source>
</evidence>
<proteinExistence type="predicted"/>
<accession>A0A7X2NKT1</accession>
<comment type="caution">
    <text evidence="1">The sequence shown here is derived from an EMBL/GenBank/DDBJ whole genome shotgun (WGS) entry which is preliminary data.</text>
</comment>